<sequence length="808" mass="90276">MVPGLWISVVALLAGYFVCPSGTNTHGPDWSSVSVKSANHSNNNNFETLGESPYRMSMDNVLANDSSDPDAKHHGEEHHGIHVANWRWDEIGVFFTFAVFIIVSGLAKVAFHYASHISEHIPESCLMIIVGVTVGAIIYACGVSLPDETQQDGEDSIAFPTFTPRLFFLILLPPVVLESSYSLYNRAFSYNVSTVLLYAVVVSLLCIMKLAGPLLFVLWYCGLMGSTLEQLTLLECLVFSALISAVDPVAVLAIFQEVGVNEDLYYLLFGESLFNDAVTIVLYNTIVTFCDMPVIPGSQYGLAVLAFFTVSCGGIAVGAVCGLLTALITRTTQECRVVEPLAVLGVAYLSYLSAELFHFSGIISIIICGLVQAHYALKNISQKSYTTVKYFTKMLSSTSDAIIFLFLGMVLVSDKHVWHTGFVLWTLCLCLLCRFAGVFLLTWLANKLRVKKINIQEQFIMAYGGLRGAIAFSMVQMLDADTGSTIKPLVKLLNIARLHVGRETLNNEINDNIISTMMAGIEEITGIRGDFYIRRKFEQFDDSVLKKIFLCVGPEHDLTRLYEKLCLTEHYAHLYGPATLIEDKQTLVLHADDMDDLPPPPSTRSSVRKSNMFPGVELRDKLKSHLEHDKKTTTGTLRRAFSTNAYHKYHHRYNPNLIDDHNQEMRDQLKLRHVKARRITSMVAQRRRMTMGVVPATPVPEEFAQPRRMIESELDGKYPDEWEGIDAILDRTKQRIVRQRSISSVRKVDCPASPTNSELSEKVQLEGDAHHGRSSVLQHQMSLRERTLHNIAESDDAASDERLTDSLV</sequence>
<keyword evidence="3 9" id="KW-0812">Transmembrane</keyword>
<dbReference type="GO" id="GO:0098719">
    <property type="term" value="P:sodium ion import across plasma membrane"/>
    <property type="evidence" value="ECO:0007669"/>
    <property type="project" value="TreeGrafter"/>
</dbReference>
<feature type="region of interest" description="Disordered" evidence="10">
    <location>
        <begin position="743"/>
        <end position="778"/>
    </location>
</feature>
<comment type="similarity">
    <text evidence="9">Belongs to the monovalent cation:proton antiporter 1 (CPA1) transporter (TC 2.A.36) family.</text>
</comment>
<keyword evidence="4 11" id="KW-1133">Transmembrane helix</keyword>
<dbReference type="OrthoDB" id="196264at2759"/>
<feature type="transmembrane region" description="Helical" evidence="11">
    <location>
        <begin position="357"/>
        <end position="378"/>
    </location>
</feature>
<gene>
    <name evidence="14" type="ORF">Cfor_12863</name>
</gene>
<dbReference type="GO" id="GO:0005886">
    <property type="term" value="C:plasma membrane"/>
    <property type="evidence" value="ECO:0007669"/>
    <property type="project" value="TreeGrafter"/>
</dbReference>
<evidence type="ECO:0000256" key="4">
    <source>
        <dbReference type="ARBA" id="ARBA00022989"/>
    </source>
</evidence>
<evidence type="ECO:0000256" key="3">
    <source>
        <dbReference type="ARBA" id="ARBA00022692"/>
    </source>
</evidence>
<evidence type="ECO:0000256" key="10">
    <source>
        <dbReference type="SAM" id="MobiDB-lite"/>
    </source>
</evidence>
<keyword evidence="15" id="KW-1185">Reference proteome</keyword>
<dbReference type="NCBIfam" id="TIGR00840">
    <property type="entry name" value="b_cpa1"/>
    <property type="match status" value="1"/>
</dbReference>
<evidence type="ECO:0000256" key="11">
    <source>
        <dbReference type="SAM" id="Phobius"/>
    </source>
</evidence>
<evidence type="ECO:0000259" key="13">
    <source>
        <dbReference type="Pfam" id="PF00999"/>
    </source>
</evidence>
<protein>
    <recommendedName>
        <fullName evidence="9">Sodium/hydrogen exchanger</fullName>
    </recommendedName>
</protein>
<comment type="caution">
    <text evidence="14">The sequence shown here is derived from an EMBL/GenBank/DDBJ whole genome shotgun (WGS) entry which is preliminary data.</text>
</comment>
<feature type="transmembrane region" description="Helical" evidence="11">
    <location>
        <begin position="196"/>
        <end position="220"/>
    </location>
</feature>
<name>A0A6L2PIN5_COPFO</name>
<feature type="transmembrane region" description="Helical" evidence="11">
    <location>
        <begin position="390"/>
        <end position="410"/>
    </location>
</feature>
<dbReference type="EMBL" id="BLKM01000294">
    <property type="protein sequence ID" value="GFG31300.1"/>
    <property type="molecule type" value="Genomic_DNA"/>
</dbReference>
<feature type="transmembrane region" description="Helical" evidence="11">
    <location>
        <begin position="335"/>
        <end position="351"/>
    </location>
</feature>
<keyword evidence="2 9" id="KW-0813">Transport</keyword>
<keyword evidence="8 9" id="KW-0739">Sodium transport</keyword>
<dbReference type="InterPro" id="IPR004709">
    <property type="entry name" value="NaH_exchanger"/>
</dbReference>
<evidence type="ECO:0000256" key="2">
    <source>
        <dbReference type="ARBA" id="ARBA00022448"/>
    </source>
</evidence>
<evidence type="ECO:0000256" key="9">
    <source>
        <dbReference type="RuleBase" id="RU003722"/>
    </source>
</evidence>
<feature type="transmembrane region" description="Helical" evidence="11">
    <location>
        <begin position="125"/>
        <end position="146"/>
    </location>
</feature>
<keyword evidence="12" id="KW-0732">Signal</keyword>
<dbReference type="GO" id="GO:0015385">
    <property type="term" value="F:sodium:proton antiporter activity"/>
    <property type="evidence" value="ECO:0007669"/>
    <property type="project" value="InterPro"/>
</dbReference>
<feature type="compositionally biased region" description="Basic and acidic residues" evidence="10">
    <location>
        <begin position="759"/>
        <end position="771"/>
    </location>
</feature>
<keyword evidence="7 11" id="KW-0472">Membrane</keyword>
<evidence type="ECO:0000256" key="12">
    <source>
        <dbReference type="SAM" id="SignalP"/>
    </source>
</evidence>
<dbReference type="PANTHER" id="PTHR10110">
    <property type="entry name" value="SODIUM/HYDROGEN EXCHANGER"/>
    <property type="match status" value="1"/>
</dbReference>
<dbReference type="Proteomes" id="UP000502823">
    <property type="component" value="Unassembled WGS sequence"/>
</dbReference>
<evidence type="ECO:0000313" key="15">
    <source>
        <dbReference type="Proteomes" id="UP000502823"/>
    </source>
</evidence>
<feature type="transmembrane region" description="Helical" evidence="11">
    <location>
        <begin position="303"/>
        <end position="328"/>
    </location>
</feature>
<evidence type="ECO:0000256" key="7">
    <source>
        <dbReference type="ARBA" id="ARBA00023136"/>
    </source>
</evidence>
<proteinExistence type="inferred from homology"/>
<evidence type="ECO:0000256" key="5">
    <source>
        <dbReference type="ARBA" id="ARBA00023053"/>
    </source>
</evidence>
<accession>A0A6L2PIN5</accession>
<keyword evidence="9" id="KW-0050">Antiport</keyword>
<evidence type="ECO:0000256" key="6">
    <source>
        <dbReference type="ARBA" id="ARBA00023065"/>
    </source>
</evidence>
<keyword evidence="5" id="KW-0915">Sodium</keyword>
<dbReference type="GO" id="GO:0015386">
    <property type="term" value="F:potassium:proton antiporter activity"/>
    <property type="evidence" value="ECO:0007669"/>
    <property type="project" value="TreeGrafter"/>
</dbReference>
<feature type="transmembrane region" description="Helical" evidence="11">
    <location>
        <begin position="422"/>
        <end position="445"/>
    </location>
</feature>
<reference evidence="15" key="1">
    <citation type="submission" date="2020-01" db="EMBL/GenBank/DDBJ databases">
        <title>Draft genome sequence of the Termite Coptotermes fromosanus.</title>
        <authorList>
            <person name="Itakura S."/>
            <person name="Yosikawa Y."/>
            <person name="Umezawa K."/>
        </authorList>
    </citation>
    <scope>NUCLEOTIDE SEQUENCE [LARGE SCALE GENOMIC DNA]</scope>
</reference>
<dbReference type="InParanoid" id="A0A6L2PIN5"/>
<feature type="transmembrane region" description="Helical" evidence="11">
    <location>
        <begin position="166"/>
        <end position="184"/>
    </location>
</feature>
<feature type="chain" id="PRO_5026981536" description="Sodium/hydrogen exchanger" evidence="12">
    <location>
        <begin position="26"/>
        <end position="808"/>
    </location>
</feature>
<dbReference type="PANTHER" id="PTHR10110:SF126">
    <property type="entry name" value="NA(+)_H(+) EXCHANGER PROTEIN 7"/>
    <property type="match status" value="1"/>
</dbReference>
<evidence type="ECO:0000313" key="14">
    <source>
        <dbReference type="EMBL" id="GFG31300.1"/>
    </source>
</evidence>
<dbReference type="Gene3D" id="6.10.140.1330">
    <property type="match status" value="1"/>
</dbReference>
<dbReference type="GO" id="GO:0051453">
    <property type="term" value="P:regulation of intracellular pH"/>
    <property type="evidence" value="ECO:0007669"/>
    <property type="project" value="TreeGrafter"/>
</dbReference>
<organism evidence="14 15">
    <name type="scientific">Coptotermes formosanus</name>
    <name type="common">Formosan subterranean termite</name>
    <dbReference type="NCBI Taxonomy" id="36987"/>
    <lineage>
        <taxon>Eukaryota</taxon>
        <taxon>Metazoa</taxon>
        <taxon>Ecdysozoa</taxon>
        <taxon>Arthropoda</taxon>
        <taxon>Hexapoda</taxon>
        <taxon>Insecta</taxon>
        <taxon>Pterygota</taxon>
        <taxon>Neoptera</taxon>
        <taxon>Polyneoptera</taxon>
        <taxon>Dictyoptera</taxon>
        <taxon>Blattodea</taxon>
        <taxon>Blattoidea</taxon>
        <taxon>Termitoidae</taxon>
        <taxon>Rhinotermitidae</taxon>
        <taxon>Coptotermes</taxon>
    </lineage>
</organism>
<evidence type="ECO:0000256" key="1">
    <source>
        <dbReference type="ARBA" id="ARBA00004141"/>
    </source>
</evidence>
<feature type="domain" description="Cation/H+ exchanger transmembrane" evidence="13">
    <location>
        <begin position="112"/>
        <end position="480"/>
    </location>
</feature>
<dbReference type="Pfam" id="PF00999">
    <property type="entry name" value="Na_H_Exchanger"/>
    <property type="match status" value="1"/>
</dbReference>
<comment type="subcellular location">
    <subcellularLocation>
        <location evidence="1">Membrane</location>
        <topology evidence="1">Multi-pass membrane protein</topology>
    </subcellularLocation>
</comment>
<dbReference type="PRINTS" id="PR01084">
    <property type="entry name" value="NAHEXCHNGR"/>
</dbReference>
<feature type="transmembrane region" description="Helical" evidence="11">
    <location>
        <begin position="264"/>
        <end position="283"/>
    </location>
</feature>
<dbReference type="InterPro" id="IPR006153">
    <property type="entry name" value="Cation/H_exchanger_TM"/>
</dbReference>
<keyword evidence="6 9" id="KW-0406">Ion transport</keyword>
<feature type="signal peptide" evidence="12">
    <location>
        <begin position="1"/>
        <end position="25"/>
    </location>
</feature>
<feature type="transmembrane region" description="Helical" evidence="11">
    <location>
        <begin position="232"/>
        <end position="255"/>
    </location>
</feature>
<dbReference type="InterPro" id="IPR018422">
    <property type="entry name" value="Cation/H_exchanger_CPA1"/>
</dbReference>
<evidence type="ECO:0000256" key="8">
    <source>
        <dbReference type="ARBA" id="ARBA00023201"/>
    </source>
</evidence>
<feature type="transmembrane region" description="Helical" evidence="11">
    <location>
        <begin position="91"/>
        <end position="113"/>
    </location>
</feature>
<dbReference type="AlphaFoldDB" id="A0A6L2PIN5"/>